<proteinExistence type="predicted"/>
<organism evidence="1">
    <name type="scientific">Lepeophtheirus salmonis</name>
    <name type="common">Salmon louse</name>
    <name type="synonym">Caligus salmonis</name>
    <dbReference type="NCBI Taxonomy" id="72036"/>
    <lineage>
        <taxon>Eukaryota</taxon>
        <taxon>Metazoa</taxon>
        <taxon>Ecdysozoa</taxon>
        <taxon>Arthropoda</taxon>
        <taxon>Crustacea</taxon>
        <taxon>Multicrustacea</taxon>
        <taxon>Hexanauplia</taxon>
        <taxon>Copepoda</taxon>
        <taxon>Siphonostomatoida</taxon>
        <taxon>Caligidae</taxon>
        <taxon>Lepeophtheirus</taxon>
    </lineage>
</organism>
<dbReference type="EMBL" id="HACA01020176">
    <property type="protein sequence ID" value="CDW37537.1"/>
    <property type="molecule type" value="Transcribed_RNA"/>
</dbReference>
<sequence>MLFFLPTKHIPILFQREGDSGMILDATLYLDKAVFQSIFDCVMDPSAKRASELRGLNMSALPSCSKAI</sequence>
<name>A0A0K2UHX0_LEPSM</name>
<accession>A0A0K2UHX0</accession>
<dbReference type="AlphaFoldDB" id="A0A0K2UHX0"/>
<protein>
    <submittedName>
        <fullName evidence="1">Uncharacterized protein</fullName>
    </submittedName>
</protein>
<reference evidence="1" key="1">
    <citation type="submission" date="2014-05" db="EMBL/GenBank/DDBJ databases">
        <authorList>
            <person name="Chronopoulou M."/>
        </authorList>
    </citation>
    <scope>NUCLEOTIDE SEQUENCE</scope>
    <source>
        <tissue evidence="1">Whole organism</tissue>
    </source>
</reference>
<evidence type="ECO:0000313" key="1">
    <source>
        <dbReference type="EMBL" id="CDW37537.1"/>
    </source>
</evidence>